<protein>
    <submittedName>
        <fullName evidence="1">Bacteriocin resistance YdeI/OmpD-like protein</fullName>
    </submittedName>
</protein>
<dbReference type="InterPro" id="IPR037079">
    <property type="entry name" value="AF2212/PG0164-like_sf"/>
</dbReference>
<gene>
    <name evidence="1" type="ORF">C8N43_1733</name>
</gene>
<proteinExistence type="predicted"/>
<dbReference type="Gene3D" id="2.40.30.100">
    <property type="entry name" value="AF2212/PG0164-like"/>
    <property type="match status" value="1"/>
</dbReference>
<dbReference type="Proteomes" id="UP000243978">
    <property type="component" value="Unassembled WGS sequence"/>
</dbReference>
<organism evidence="1 2">
    <name type="scientific">Litoreibacter ponti</name>
    <dbReference type="NCBI Taxonomy" id="1510457"/>
    <lineage>
        <taxon>Bacteria</taxon>
        <taxon>Pseudomonadati</taxon>
        <taxon>Pseudomonadota</taxon>
        <taxon>Alphaproteobacteria</taxon>
        <taxon>Rhodobacterales</taxon>
        <taxon>Roseobacteraceae</taxon>
        <taxon>Litoreibacter</taxon>
    </lineage>
</organism>
<dbReference type="RefSeq" id="WP_107845198.1">
    <property type="nucleotide sequence ID" value="NZ_QBKS01000001.1"/>
</dbReference>
<comment type="caution">
    <text evidence="1">The sequence shown here is derived from an EMBL/GenBank/DDBJ whole genome shotgun (WGS) entry which is preliminary data.</text>
</comment>
<accession>A0A2T6BM51</accession>
<dbReference type="InterPro" id="IPR015018">
    <property type="entry name" value="DUF1905"/>
</dbReference>
<keyword evidence="2" id="KW-1185">Reference proteome</keyword>
<dbReference type="Pfam" id="PF13376">
    <property type="entry name" value="OmdA"/>
    <property type="match status" value="1"/>
</dbReference>
<dbReference type="AlphaFoldDB" id="A0A2T6BM51"/>
<sequence>MFFAHEFDAEITNQIGDQRLGTCIVLPEEIAARLPFDTYTRLRVDAEIGGVDHQGAWVPYGGRYKMMLSRRLLARIGKGLGDRVRVSFNVADQDAMPLPRELVDALEDDMFCEAWEAMPIGQRRSWCYRIDKLKSQDARLRNVDKLTAELLG</sequence>
<reference evidence="1 2" key="1">
    <citation type="submission" date="2018-04" db="EMBL/GenBank/DDBJ databases">
        <title>Genomic Encyclopedia of Archaeal and Bacterial Type Strains, Phase II (KMG-II): from individual species to whole genera.</title>
        <authorList>
            <person name="Goeker M."/>
        </authorList>
    </citation>
    <scope>NUCLEOTIDE SEQUENCE [LARGE SCALE GENOMIC DNA]</scope>
    <source>
        <strain evidence="1 2">DSM 100977</strain>
    </source>
</reference>
<evidence type="ECO:0000313" key="2">
    <source>
        <dbReference type="Proteomes" id="UP000243978"/>
    </source>
</evidence>
<evidence type="ECO:0000313" key="1">
    <source>
        <dbReference type="EMBL" id="PTX57067.1"/>
    </source>
</evidence>
<name>A0A2T6BM51_9RHOB</name>
<dbReference type="OrthoDB" id="9794564at2"/>
<dbReference type="SUPFAM" id="SSF141694">
    <property type="entry name" value="AF2212/PG0164-like"/>
    <property type="match status" value="1"/>
</dbReference>
<dbReference type="Pfam" id="PF08922">
    <property type="entry name" value="DUF1905"/>
    <property type="match status" value="1"/>
</dbReference>
<dbReference type="EMBL" id="QBKS01000001">
    <property type="protein sequence ID" value="PTX57067.1"/>
    <property type="molecule type" value="Genomic_DNA"/>
</dbReference>